<reference evidence="5 6" key="1">
    <citation type="submission" date="2024-02" db="EMBL/GenBank/DDBJ databases">
        <authorList>
            <person name="Daric V."/>
            <person name="Darras S."/>
        </authorList>
    </citation>
    <scope>NUCLEOTIDE SEQUENCE [LARGE SCALE GENOMIC DNA]</scope>
</reference>
<sequence length="385" mass="44237">MGERKGVNKYYPPDFDYKKHGSLDRYHNSHPLRERARKLKSEGILIIRFEMPYNIWCNGCNSHIGMGVRYNAEKKKVGNYYSTIIYKFRMKCHLCDQYFEIQTDPSNCEYVILSGARRKEERWNAKDNAQIEMTDYNVKKRLTTDPMFKLEHGAKDLNKLQAAVPTLSEIEELQRQKEDDYLLNKALRKSFREKKKRIESSKKADEEVLTKSSLNIPLLPESENDKKLAELIKYQSIKTCPANQAEEREKIINRPMLDPTTKSNEQQASSLKHINSSSKKLSFCNTLQSPALDQKTLGIKRRKLVASAIDLAKQQHANNVDTKPEFEQPCDMTQVTSTLKQKNSQDLSLADVSSTNNSNAVSELSQNVESNFTTLVADYSSDDTT</sequence>
<keyword evidence="6" id="KW-1185">Reference proteome</keyword>
<organism evidence="5 6">
    <name type="scientific">Clavelina lepadiformis</name>
    <name type="common">Light-bulb sea squirt</name>
    <name type="synonym">Ascidia lepadiformis</name>
    <dbReference type="NCBI Taxonomy" id="159417"/>
    <lineage>
        <taxon>Eukaryota</taxon>
        <taxon>Metazoa</taxon>
        <taxon>Chordata</taxon>
        <taxon>Tunicata</taxon>
        <taxon>Ascidiacea</taxon>
        <taxon>Aplousobranchia</taxon>
        <taxon>Clavelinidae</taxon>
        <taxon>Clavelina</taxon>
    </lineage>
</organism>
<dbReference type="PANTHER" id="PTHR12111">
    <property type="entry name" value="SPLICING FACTOR YJU2"/>
    <property type="match status" value="1"/>
</dbReference>
<evidence type="ECO:0000313" key="5">
    <source>
        <dbReference type="EMBL" id="CAK8685528.1"/>
    </source>
</evidence>
<evidence type="ECO:0000256" key="3">
    <source>
        <dbReference type="ARBA" id="ARBA00037140"/>
    </source>
</evidence>
<name>A0ABP0G1Y8_CLALP</name>
<proteinExistence type="inferred from homology"/>
<evidence type="ECO:0000256" key="2">
    <source>
        <dbReference type="ARBA" id="ARBA00029515"/>
    </source>
</evidence>
<evidence type="ECO:0000256" key="1">
    <source>
        <dbReference type="ARBA" id="ARBA00005595"/>
    </source>
</evidence>
<dbReference type="PANTHER" id="PTHR12111:SF2">
    <property type="entry name" value="SPLICING FACTOR YJU2B-RELATED"/>
    <property type="match status" value="1"/>
</dbReference>
<gene>
    <name evidence="5" type="ORF">CVLEPA_LOCUS16651</name>
</gene>
<dbReference type="Pfam" id="PF04502">
    <property type="entry name" value="Saf4_Yju2"/>
    <property type="match status" value="1"/>
</dbReference>
<dbReference type="Proteomes" id="UP001642483">
    <property type="component" value="Unassembled WGS sequence"/>
</dbReference>
<dbReference type="InterPro" id="IPR007590">
    <property type="entry name" value="Saf4/Yju2"/>
</dbReference>
<evidence type="ECO:0000313" key="6">
    <source>
        <dbReference type="Proteomes" id="UP001642483"/>
    </source>
</evidence>
<accession>A0ABP0G1Y8</accession>
<dbReference type="EMBL" id="CAWYQH010000100">
    <property type="protein sequence ID" value="CAK8685528.1"/>
    <property type="molecule type" value="Genomic_DNA"/>
</dbReference>
<comment type="caution">
    <text evidence="5">The sequence shown here is derived from an EMBL/GenBank/DDBJ whole genome shotgun (WGS) entry which is preliminary data.</text>
</comment>
<evidence type="ECO:0000256" key="4">
    <source>
        <dbReference type="ARBA" id="ARBA00041764"/>
    </source>
</evidence>
<comment type="similarity">
    <text evidence="1">Belongs to the CWC16 family.</text>
</comment>
<comment type="function">
    <text evidence="3">May be involved in mRNA splicing.</text>
</comment>
<protein>
    <recommendedName>
        <fullName evidence="2">Probable splicing factor YJU2B</fullName>
    </recommendedName>
    <alternativeName>
        <fullName evidence="4">Coiled-coil domain-containing protein 130</fullName>
    </alternativeName>
</protein>